<gene>
    <name evidence="1" type="ordered locus">Desti_3457</name>
</gene>
<accession>I4C968</accession>
<protein>
    <submittedName>
        <fullName evidence="1">Uncharacterized protein</fullName>
    </submittedName>
</protein>
<reference evidence="2" key="1">
    <citation type="submission" date="2012-06" db="EMBL/GenBank/DDBJ databases">
        <title>Complete sequence of chromosome of Desulfomonile tiedjei DSM 6799.</title>
        <authorList>
            <person name="Lucas S."/>
            <person name="Copeland A."/>
            <person name="Lapidus A."/>
            <person name="Glavina del Rio T."/>
            <person name="Dalin E."/>
            <person name="Tice H."/>
            <person name="Bruce D."/>
            <person name="Goodwin L."/>
            <person name="Pitluck S."/>
            <person name="Peters L."/>
            <person name="Ovchinnikova G."/>
            <person name="Zeytun A."/>
            <person name="Lu M."/>
            <person name="Kyrpides N."/>
            <person name="Mavromatis K."/>
            <person name="Ivanova N."/>
            <person name="Brettin T."/>
            <person name="Detter J.C."/>
            <person name="Han C."/>
            <person name="Larimer F."/>
            <person name="Land M."/>
            <person name="Hauser L."/>
            <person name="Markowitz V."/>
            <person name="Cheng J.-F."/>
            <person name="Hugenholtz P."/>
            <person name="Woyke T."/>
            <person name="Wu D."/>
            <person name="Spring S."/>
            <person name="Schroeder M."/>
            <person name="Brambilla E."/>
            <person name="Klenk H.-P."/>
            <person name="Eisen J.A."/>
        </authorList>
    </citation>
    <scope>NUCLEOTIDE SEQUENCE [LARGE SCALE GENOMIC DNA]</scope>
    <source>
        <strain evidence="2">ATCC 49306 / DSM 6799 / DCB-1</strain>
    </source>
</reference>
<dbReference type="AlphaFoldDB" id="I4C968"/>
<dbReference type="Proteomes" id="UP000006055">
    <property type="component" value="Chromosome"/>
</dbReference>
<organism evidence="1 2">
    <name type="scientific">Desulfomonile tiedjei (strain ATCC 49306 / DSM 6799 / DCB-1)</name>
    <dbReference type="NCBI Taxonomy" id="706587"/>
    <lineage>
        <taxon>Bacteria</taxon>
        <taxon>Pseudomonadati</taxon>
        <taxon>Thermodesulfobacteriota</taxon>
        <taxon>Desulfomonilia</taxon>
        <taxon>Desulfomonilales</taxon>
        <taxon>Desulfomonilaceae</taxon>
        <taxon>Desulfomonile</taxon>
    </lineage>
</organism>
<proteinExistence type="predicted"/>
<evidence type="ECO:0000313" key="2">
    <source>
        <dbReference type="Proteomes" id="UP000006055"/>
    </source>
</evidence>
<dbReference type="EMBL" id="CP003360">
    <property type="protein sequence ID" value="AFM26109.1"/>
    <property type="molecule type" value="Genomic_DNA"/>
</dbReference>
<dbReference type="HOGENOM" id="CLU_2715856_0_0_7"/>
<keyword evidence="2" id="KW-1185">Reference proteome</keyword>
<evidence type="ECO:0000313" key="1">
    <source>
        <dbReference type="EMBL" id="AFM26109.1"/>
    </source>
</evidence>
<dbReference type="STRING" id="706587.Desti_3457"/>
<name>I4C968_DESTA</name>
<dbReference type="KEGG" id="dti:Desti_3457"/>
<sequence length="72" mass="8266">MCTRRSFSCFGADHKTHLVLRFLSEAVGSEAAASNNQWPLRSPPLHQFTLNFVFPPTIFFRNLSRLRPAFLN</sequence>